<comment type="caution">
    <text evidence="1">The sequence shown here is derived from an EMBL/GenBank/DDBJ whole genome shotgun (WGS) entry which is preliminary data.</text>
</comment>
<dbReference type="Proteomes" id="UP000316882">
    <property type="component" value="Unassembled WGS sequence"/>
</dbReference>
<dbReference type="InterPro" id="IPR036237">
    <property type="entry name" value="Xyl_isomerase-like_sf"/>
</dbReference>
<evidence type="ECO:0000313" key="2">
    <source>
        <dbReference type="Proteomes" id="UP000316882"/>
    </source>
</evidence>
<keyword evidence="2" id="KW-1185">Reference proteome</keyword>
<accession>A0A4Y3PK15</accession>
<dbReference type="STRING" id="54914.AV540_00460"/>
<evidence type="ECO:0008006" key="3">
    <source>
        <dbReference type="Google" id="ProtNLM"/>
    </source>
</evidence>
<gene>
    <name evidence="1" type="ORF">BPA01_33440</name>
</gene>
<evidence type="ECO:0000313" key="1">
    <source>
        <dbReference type="EMBL" id="GEB33764.1"/>
    </source>
</evidence>
<organism evidence="1 2">
    <name type="scientific">Brevibacillus parabrevis</name>
    <dbReference type="NCBI Taxonomy" id="54914"/>
    <lineage>
        <taxon>Bacteria</taxon>
        <taxon>Bacillati</taxon>
        <taxon>Bacillota</taxon>
        <taxon>Bacilli</taxon>
        <taxon>Bacillales</taxon>
        <taxon>Paenibacillaceae</taxon>
        <taxon>Brevibacillus</taxon>
    </lineage>
</organism>
<dbReference type="EMBL" id="BJMH01000016">
    <property type="protein sequence ID" value="GEB33764.1"/>
    <property type="molecule type" value="Genomic_DNA"/>
</dbReference>
<dbReference type="RefSeq" id="WP_122965380.1">
    <property type="nucleotide sequence ID" value="NZ_BJMH01000016.1"/>
</dbReference>
<dbReference type="Gene3D" id="3.20.20.150">
    <property type="entry name" value="Divalent-metal-dependent TIM barrel enzymes"/>
    <property type="match status" value="1"/>
</dbReference>
<sequence length="298" mass="35234">MKNFMIGQYGHFDRKKYERDFRKGFYGIEACLLPAEEDLRCLQREAVANGFQIGVHFPLRAGQAKLRDALFMHPDEKVRAEAFARIVDELDYMREIKPAYVLFHYPKPVILDDRVDWQNWRFADPSDYVFESQYPLAAFEEKSEQLFAWLKEMGEKYAFVPVLEFDALNRYVYETDVLEVLLNKYPKIKLCLDTGRLFVQQKIDPYFDAKRVIQSYAKYAWSLHLWTMKATDTFAYNHFPALPECTAEQGWAPIADYLRIVRDENPDVKIMFEHRSDLIDDEQLNICYAWVNQLLPGS</sequence>
<dbReference type="SUPFAM" id="SSF51658">
    <property type="entry name" value="Xylose isomerase-like"/>
    <property type="match status" value="1"/>
</dbReference>
<name>A0A4Y3PK15_BREPA</name>
<proteinExistence type="predicted"/>
<protein>
    <recommendedName>
        <fullName evidence="3">Sugar phosphate isomerase/epimerase</fullName>
    </recommendedName>
</protein>
<dbReference type="AlphaFoldDB" id="A0A4Y3PK15"/>
<reference evidence="1 2" key="1">
    <citation type="submission" date="2019-06" db="EMBL/GenBank/DDBJ databases">
        <title>Whole genome shotgun sequence of Brevibacillus parabrevis NBRC 12334.</title>
        <authorList>
            <person name="Hosoyama A."/>
            <person name="Uohara A."/>
            <person name="Ohji S."/>
            <person name="Ichikawa N."/>
        </authorList>
    </citation>
    <scope>NUCLEOTIDE SEQUENCE [LARGE SCALE GENOMIC DNA]</scope>
    <source>
        <strain evidence="1 2">NBRC 12334</strain>
    </source>
</reference>